<comment type="caution">
    <text evidence="2">The sequence shown here is derived from an EMBL/GenBank/DDBJ whole genome shotgun (WGS) entry which is preliminary data.</text>
</comment>
<name>A0A6M0SIL1_9CYAN</name>
<proteinExistence type="predicted"/>
<feature type="region of interest" description="Disordered" evidence="1">
    <location>
        <begin position="219"/>
        <end position="243"/>
    </location>
</feature>
<dbReference type="AlphaFoldDB" id="A0A6M0SIL1"/>
<evidence type="ECO:0000256" key="1">
    <source>
        <dbReference type="SAM" id="MobiDB-lite"/>
    </source>
</evidence>
<sequence>MFSSHTAVSSRSGSFLIHLFPVVASKKINTLMNSSTLTAMSITIPFSQAERQSVEQLPSEQKALHLAVIATYRYLKRVGIPAEQSMPDSLPLGILNIPEVGYLRCCPVDGDALIALPQTVSNCIGQVLVSLSPDKMFGEVFGFWPGMNNQVAQTAKSEGKPKFRYKPSQKRTSVSEYQSLETLIDAVWAYEPVTDVPPTVSITLLRKWLDGIYDNDWQESSPMRDRSRQTRSAQMRHAAKNTGSLNTGIKQIKQKFNGQTLGLQIYITPARDQSITVQARLMLMNAVDDAYLPHGIQLLLLDESNQAVMKREARGDDSWLQHEFLASSGTQFSLKVVLNDVSMTEAFQA</sequence>
<organism evidence="2 3">
    <name type="scientific">Adonisia turfae CCMR0082</name>
    <dbReference type="NCBI Taxonomy" id="2304604"/>
    <lineage>
        <taxon>Bacteria</taxon>
        <taxon>Bacillati</taxon>
        <taxon>Cyanobacteriota</taxon>
        <taxon>Adonisia</taxon>
        <taxon>Adonisia turfae</taxon>
    </lineage>
</organism>
<dbReference type="InterPro" id="IPR014951">
    <property type="entry name" value="DUF1822"/>
</dbReference>
<protein>
    <submittedName>
        <fullName evidence="2">DUF1822 family protein</fullName>
    </submittedName>
</protein>
<gene>
    <name evidence="2" type="ORF">D0962_37860</name>
</gene>
<dbReference type="EMBL" id="QZCE01000020">
    <property type="protein sequence ID" value="NEZ68419.1"/>
    <property type="molecule type" value="Genomic_DNA"/>
</dbReference>
<reference evidence="2 3" key="1">
    <citation type="journal article" date="2020" name="Microb. Ecol.">
        <title>Ecogenomics of the Marine Benthic Filamentous Cyanobacterium Adonisia.</title>
        <authorList>
            <person name="Walter J.M."/>
            <person name="Coutinho F.H."/>
            <person name="Leomil L."/>
            <person name="Hargreaves P.I."/>
            <person name="Campeao M.E."/>
            <person name="Vieira V.V."/>
            <person name="Silva B.S."/>
            <person name="Fistarol G.O."/>
            <person name="Salomon P.S."/>
            <person name="Sawabe T."/>
            <person name="Mino S."/>
            <person name="Hosokawa M."/>
            <person name="Miyashita H."/>
            <person name="Maruyama F."/>
            <person name="van Verk M.C."/>
            <person name="Dutilh B.E."/>
            <person name="Thompson C.C."/>
            <person name="Thompson F.L."/>
        </authorList>
    </citation>
    <scope>NUCLEOTIDE SEQUENCE [LARGE SCALE GENOMIC DNA]</scope>
    <source>
        <strain evidence="2 3">CCMR0082</strain>
    </source>
</reference>
<dbReference type="Pfam" id="PF08852">
    <property type="entry name" value="DUF1822"/>
    <property type="match status" value="1"/>
</dbReference>
<accession>A0A6M0SIL1</accession>
<evidence type="ECO:0000313" key="3">
    <source>
        <dbReference type="Proteomes" id="UP000473574"/>
    </source>
</evidence>
<evidence type="ECO:0000313" key="2">
    <source>
        <dbReference type="EMBL" id="NEZ68419.1"/>
    </source>
</evidence>
<dbReference type="Proteomes" id="UP000473574">
    <property type="component" value="Unassembled WGS sequence"/>
</dbReference>